<evidence type="ECO:0000259" key="10">
    <source>
        <dbReference type="PROSITE" id="PS50157"/>
    </source>
</evidence>
<dbReference type="AlphaFoldDB" id="A0AA39HNX9"/>
<dbReference type="PANTHER" id="PTHR24381:SF393">
    <property type="entry name" value="CHROMATIN-LINKED ADAPTOR FOR MSL PROTEINS, ISOFORM B"/>
    <property type="match status" value="1"/>
</dbReference>
<keyword evidence="9" id="KW-1133">Transmembrane helix</keyword>
<dbReference type="InterPro" id="IPR013087">
    <property type="entry name" value="Znf_C2H2_type"/>
</dbReference>
<dbReference type="Proteomes" id="UP001175271">
    <property type="component" value="Unassembled WGS sequence"/>
</dbReference>
<evidence type="ECO:0000256" key="5">
    <source>
        <dbReference type="ARBA" id="ARBA00022833"/>
    </source>
</evidence>
<keyword evidence="4 7" id="KW-0863">Zinc-finger</keyword>
<comment type="caution">
    <text evidence="11">The sequence shown here is derived from an EMBL/GenBank/DDBJ whole genome shotgun (WGS) entry which is preliminary data.</text>
</comment>
<dbReference type="SMART" id="SM00355">
    <property type="entry name" value="ZnF_C2H2"/>
    <property type="match status" value="5"/>
</dbReference>
<keyword evidence="9" id="KW-0812">Transmembrane</keyword>
<organism evidence="11 12">
    <name type="scientific">Steinernema hermaphroditum</name>
    <dbReference type="NCBI Taxonomy" id="289476"/>
    <lineage>
        <taxon>Eukaryota</taxon>
        <taxon>Metazoa</taxon>
        <taxon>Ecdysozoa</taxon>
        <taxon>Nematoda</taxon>
        <taxon>Chromadorea</taxon>
        <taxon>Rhabditida</taxon>
        <taxon>Tylenchina</taxon>
        <taxon>Panagrolaimomorpha</taxon>
        <taxon>Strongyloidoidea</taxon>
        <taxon>Steinernematidae</taxon>
        <taxon>Steinernema</taxon>
    </lineage>
</organism>
<evidence type="ECO:0000256" key="9">
    <source>
        <dbReference type="SAM" id="Phobius"/>
    </source>
</evidence>
<feature type="domain" description="C2H2-type" evidence="10">
    <location>
        <begin position="95"/>
        <end position="122"/>
    </location>
</feature>
<dbReference type="GO" id="GO:0000977">
    <property type="term" value="F:RNA polymerase II transcription regulatory region sequence-specific DNA binding"/>
    <property type="evidence" value="ECO:0007669"/>
    <property type="project" value="TreeGrafter"/>
</dbReference>
<dbReference type="Pfam" id="PF00096">
    <property type="entry name" value="zf-C2H2"/>
    <property type="match status" value="1"/>
</dbReference>
<keyword evidence="9" id="KW-0472">Membrane</keyword>
<reference evidence="11" key="1">
    <citation type="submission" date="2023-06" db="EMBL/GenBank/DDBJ databases">
        <title>Genomic analysis of the entomopathogenic nematode Steinernema hermaphroditum.</title>
        <authorList>
            <person name="Schwarz E.M."/>
            <person name="Heppert J.K."/>
            <person name="Baniya A."/>
            <person name="Schwartz H.T."/>
            <person name="Tan C.-H."/>
            <person name="Antoshechkin I."/>
            <person name="Sternberg P.W."/>
            <person name="Goodrich-Blair H."/>
            <person name="Dillman A.R."/>
        </authorList>
    </citation>
    <scope>NUCLEOTIDE SEQUENCE</scope>
    <source>
        <strain evidence="11">PS9179</strain>
        <tissue evidence="11">Whole animal</tissue>
    </source>
</reference>
<dbReference type="PROSITE" id="PS50157">
    <property type="entry name" value="ZINC_FINGER_C2H2_2"/>
    <property type="match status" value="3"/>
</dbReference>
<dbReference type="FunFam" id="3.30.160.60:FF:000688">
    <property type="entry name" value="zinc finger protein 197 isoform X1"/>
    <property type="match status" value="1"/>
</dbReference>
<evidence type="ECO:0000256" key="3">
    <source>
        <dbReference type="ARBA" id="ARBA00022737"/>
    </source>
</evidence>
<dbReference type="SUPFAM" id="SSF57667">
    <property type="entry name" value="beta-beta-alpha zinc fingers"/>
    <property type="match status" value="2"/>
</dbReference>
<feature type="compositionally biased region" description="Basic and acidic residues" evidence="8">
    <location>
        <begin position="589"/>
        <end position="599"/>
    </location>
</feature>
<gene>
    <name evidence="11" type="ORF">QR680_004507</name>
</gene>
<evidence type="ECO:0000256" key="6">
    <source>
        <dbReference type="ARBA" id="ARBA00023242"/>
    </source>
</evidence>
<dbReference type="GO" id="GO:0005634">
    <property type="term" value="C:nucleus"/>
    <property type="evidence" value="ECO:0007669"/>
    <property type="project" value="UniProtKB-SubCell"/>
</dbReference>
<feature type="domain" description="C2H2-type" evidence="10">
    <location>
        <begin position="151"/>
        <end position="178"/>
    </location>
</feature>
<evidence type="ECO:0000313" key="12">
    <source>
        <dbReference type="Proteomes" id="UP001175271"/>
    </source>
</evidence>
<sequence length="644" mass="73610">MDQLRGFSYVCDAIPPVVPEPISETELERDWDLGQWRPLQHMQPENLHEWDPFQHMAAQDAIDWHTFQHLQSHDFAEWEAFQLQHAQQRAIEEKNQCSVCSKTYATAKALREHAVVHSNERPFRCDVCDKAFKYQSNLFEHRTLHYPKKVHFCPQCGKQIRLRGNLKKHLATHIREKDILEREWAKYRASEAAYDRKQKRKDSKATQQEPPIIETVPNISQISLRGAQQRHGGKGKRKLCSADYWVDLIEQNALFPRPPLEMLCRMTSERLREAHRKGEDIAEVGKEIPFEMYCCPVCTRSFIDRESCFNHAVTTHCSVFVKGKRRFYCGTCVKFFNTKEEKELHDVIHDRVRRLQEEGDVIFEAPPLFIPHLAVEEHRNVDRTIARVCKARSHFCRVLFADWSLPKMTPVTPRSLFGMNNSYNILLVLLFGVVLLNIVLAVIYFIYSRVTQDQDDLDRQQAINDHILDVFADTTIPELPPPAPARPTYQPPTYDEVFSQGPPSWCARTALTPTVTDSLPTVSSFTVCESVDPSARKLSLKAVFPKKFKSVEPSRTSALVSSRNASIQNSSNNIQNKAGNGALTVQEESTQKSSEHREVTAPTQANTKKASSIQPMDLTEVDTPMSICAYSILSEASMTSSSAV</sequence>
<feature type="transmembrane region" description="Helical" evidence="9">
    <location>
        <begin position="423"/>
        <end position="447"/>
    </location>
</feature>
<keyword evidence="12" id="KW-1185">Reference proteome</keyword>
<dbReference type="PANTHER" id="PTHR24381">
    <property type="entry name" value="ZINC FINGER PROTEIN"/>
    <property type="match status" value="1"/>
</dbReference>
<comment type="subcellular location">
    <subcellularLocation>
        <location evidence="1">Nucleus</location>
    </subcellularLocation>
</comment>
<evidence type="ECO:0000256" key="1">
    <source>
        <dbReference type="ARBA" id="ARBA00004123"/>
    </source>
</evidence>
<evidence type="ECO:0000256" key="2">
    <source>
        <dbReference type="ARBA" id="ARBA00022723"/>
    </source>
</evidence>
<dbReference type="GO" id="GO:0008270">
    <property type="term" value="F:zinc ion binding"/>
    <property type="evidence" value="ECO:0007669"/>
    <property type="project" value="UniProtKB-KW"/>
</dbReference>
<dbReference type="Pfam" id="PF13912">
    <property type="entry name" value="zf-C2H2_6"/>
    <property type="match status" value="2"/>
</dbReference>
<evidence type="ECO:0000256" key="4">
    <source>
        <dbReference type="ARBA" id="ARBA00022771"/>
    </source>
</evidence>
<feature type="compositionally biased region" description="Polar residues" evidence="8">
    <location>
        <begin position="601"/>
        <end position="614"/>
    </location>
</feature>
<evidence type="ECO:0000313" key="11">
    <source>
        <dbReference type="EMBL" id="KAK0409386.1"/>
    </source>
</evidence>
<keyword evidence="6" id="KW-0539">Nucleus</keyword>
<accession>A0AA39HNX9</accession>
<proteinExistence type="predicted"/>
<feature type="compositionally biased region" description="Low complexity" evidence="8">
    <location>
        <begin position="561"/>
        <end position="576"/>
    </location>
</feature>
<evidence type="ECO:0000256" key="8">
    <source>
        <dbReference type="SAM" id="MobiDB-lite"/>
    </source>
</evidence>
<keyword evidence="5" id="KW-0862">Zinc</keyword>
<evidence type="ECO:0000256" key="7">
    <source>
        <dbReference type="PROSITE-ProRule" id="PRU00042"/>
    </source>
</evidence>
<dbReference type="Gene3D" id="3.30.160.60">
    <property type="entry name" value="Classic Zinc Finger"/>
    <property type="match status" value="3"/>
</dbReference>
<dbReference type="InterPro" id="IPR036236">
    <property type="entry name" value="Znf_C2H2_sf"/>
</dbReference>
<protein>
    <recommendedName>
        <fullName evidence="10">C2H2-type domain-containing protein</fullName>
    </recommendedName>
</protein>
<keyword evidence="2" id="KW-0479">Metal-binding</keyword>
<feature type="region of interest" description="Disordered" evidence="8">
    <location>
        <begin position="558"/>
        <end position="615"/>
    </location>
</feature>
<feature type="domain" description="C2H2-type" evidence="10">
    <location>
        <begin position="123"/>
        <end position="150"/>
    </location>
</feature>
<dbReference type="GO" id="GO:0000981">
    <property type="term" value="F:DNA-binding transcription factor activity, RNA polymerase II-specific"/>
    <property type="evidence" value="ECO:0007669"/>
    <property type="project" value="TreeGrafter"/>
</dbReference>
<name>A0AA39HNX9_9BILA</name>
<dbReference type="EMBL" id="JAUCMV010000003">
    <property type="protein sequence ID" value="KAK0409386.1"/>
    <property type="molecule type" value="Genomic_DNA"/>
</dbReference>
<dbReference type="PROSITE" id="PS00028">
    <property type="entry name" value="ZINC_FINGER_C2H2_1"/>
    <property type="match status" value="5"/>
</dbReference>
<keyword evidence="3" id="KW-0677">Repeat</keyword>